<dbReference type="AlphaFoldDB" id="A0A543J8J8"/>
<feature type="transmembrane region" description="Helical" evidence="6">
    <location>
        <begin position="37"/>
        <end position="55"/>
    </location>
</feature>
<dbReference type="InterPro" id="IPR051401">
    <property type="entry name" value="GtrA_CellWall_Glycosyl"/>
</dbReference>
<proteinExistence type="inferred from homology"/>
<feature type="transmembrane region" description="Helical" evidence="6">
    <location>
        <begin position="12"/>
        <end position="31"/>
    </location>
</feature>
<evidence type="ECO:0000256" key="2">
    <source>
        <dbReference type="ARBA" id="ARBA00009399"/>
    </source>
</evidence>
<evidence type="ECO:0000313" key="8">
    <source>
        <dbReference type="EMBL" id="TQM79163.1"/>
    </source>
</evidence>
<feature type="domain" description="GtrA/DPMS transmembrane" evidence="7">
    <location>
        <begin position="10"/>
        <end position="130"/>
    </location>
</feature>
<dbReference type="EMBL" id="VFPP01000001">
    <property type="protein sequence ID" value="TQM79163.1"/>
    <property type="molecule type" value="Genomic_DNA"/>
</dbReference>
<keyword evidence="3 6" id="KW-0812">Transmembrane</keyword>
<dbReference type="PANTHER" id="PTHR38459">
    <property type="entry name" value="PROPHAGE BACTOPRENOL-LINKED GLUCOSE TRANSLOCASE HOMOLOG"/>
    <property type="match status" value="1"/>
</dbReference>
<name>A0A543J8J8_9PSEU</name>
<reference evidence="8 9" key="1">
    <citation type="submission" date="2019-06" db="EMBL/GenBank/DDBJ databases">
        <title>Sequencing the genomes of 1000 actinobacteria strains.</title>
        <authorList>
            <person name="Klenk H.-P."/>
        </authorList>
    </citation>
    <scope>NUCLEOTIDE SEQUENCE [LARGE SCALE GENOMIC DNA]</scope>
    <source>
        <strain evidence="8 9">DSM 45456</strain>
    </source>
</reference>
<feature type="transmembrane region" description="Helical" evidence="6">
    <location>
        <begin position="105"/>
        <end position="125"/>
    </location>
</feature>
<accession>A0A543J8J8</accession>
<gene>
    <name evidence="8" type="ORF">FHX81_1459</name>
</gene>
<dbReference type="Proteomes" id="UP000316628">
    <property type="component" value="Unassembled WGS sequence"/>
</dbReference>
<evidence type="ECO:0000259" key="7">
    <source>
        <dbReference type="Pfam" id="PF04138"/>
    </source>
</evidence>
<evidence type="ECO:0000256" key="5">
    <source>
        <dbReference type="ARBA" id="ARBA00023136"/>
    </source>
</evidence>
<sequence length="139" mass="14741">MKPVTATRLRFGAVGVVNTCVDLVGYVSLVLAGTPVLPANLISTSAGMAVSFALNRSFTFRARSGSLRAQIPLFFLCTASGLWVVQPLAITVTDDLFGGSTTLTAVTGPKLVGLALGLVWNYVLYRRVVFRPPGPARRT</sequence>
<feature type="transmembrane region" description="Helical" evidence="6">
    <location>
        <begin position="67"/>
        <end position="85"/>
    </location>
</feature>
<comment type="similarity">
    <text evidence="2">Belongs to the GtrA family.</text>
</comment>
<dbReference type="Pfam" id="PF04138">
    <property type="entry name" value="GtrA_DPMS_TM"/>
    <property type="match status" value="1"/>
</dbReference>
<dbReference type="GO" id="GO:0000271">
    <property type="term" value="P:polysaccharide biosynthetic process"/>
    <property type="evidence" value="ECO:0007669"/>
    <property type="project" value="InterPro"/>
</dbReference>
<keyword evidence="9" id="KW-1185">Reference proteome</keyword>
<organism evidence="8 9">
    <name type="scientific">Saccharothrix saharensis</name>
    <dbReference type="NCBI Taxonomy" id="571190"/>
    <lineage>
        <taxon>Bacteria</taxon>
        <taxon>Bacillati</taxon>
        <taxon>Actinomycetota</taxon>
        <taxon>Actinomycetes</taxon>
        <taxon>Pseudonocardiales</taxon>
        <taxon>Pseudonocardiaceae</taxon>
        <taxon>Saccharothrix</taxon>
    </lineage>
</organism>
<dbReference type="InterPro" id="IPR007267">
    <property type="entry name" value="GtrA_DPMS_TM"/>
</dbReference>
<dbReference type="GO" id="GO:0005886">
    <property type="term" value="C:plasma membrane"/>
    <property type="evidence" value="ECO:0007669"/>
    <property type="project" value="TreeGrafter"/>
</dbReference>
<comment type="subcellular location">
    <subcellularLocation>
        <location evidence="1">Membrane</location>
        <topology evidence="1">Multi-pass membrane protein</topology>
    </subcellularLocation>
</comment>
<dbReference type="OrthoDB" id="3192123at2"/>
<evidence type="ECO:0000256" key="6">
    <source>
        <dbReference type="SAM" id="Phobius"/>
    </source>
</evidence>
<comment type="caution">
    <text evidence="8">The sequence shown here is derived from an EMBL/GenBank/DDBJ whole genome shotgun (WGS) entry which is preliminary data.</text>
</comment>
<evidence type="ECO:0000256" key="3">
    <source>
        <dbReference type="ARBA" id="ARBA00022692"/>
    </source>
</evidence>
<protein>
    <submittedName>
        <fullName evidence="8">Putative flippase GtrA</fullName>
    </submittedName>
</protein>
<keyword evidence="5 6" id="KW-0472">Membrane</keyword>
<dbReference type="PANTHER" id="PTHR38459:SF1">
    <property type="entry name" value="PROPHAGE BACTOPRENOL-LINKED GLUCOSE TRANSLOCASE HOMOLOG"/>
    <property type="match status" value="1"/>
</dbReference>
<evidence type="ECO:0000256" key="1">
    <source>
        <dbReference type="ARBA" id="ARBA00004141"/>
    </source>
</evidence>
<dbReference type="RefSeq" id="WP_141976266.1">
    <property type="nucleotide sequence ID" value="NZ_VFPP01000001.1"/>
</dbReference>
<evidence type="ECO:0000256" key="4">
    <source>
        <dbReference type="ARBA" id="ARBA00022989"/>
    </source>
</evidence>
<evidence type="ECO:0000313" key="9">
    <source>
        <dbReference type="Proteomes" id="UP000316628"/>
    </source>
</evidence>
<keyword evidence="4 6" id="KW-1133">Transmembrane helix</keyword>